<dbReference type="AlphaFoldDB" id="A0A382IHT4"/>
<sequence length="190" mass="22181">MAEAPKNYLKGKFYSSVKNNFLVATEKMTDDRFKKTVIVMLDNDEEGAWGLVINKPIGKVPLRFLVNTLQDQKNEKKELYSVEIPIFWGGPVDEKQIYILHSKEYKNDTTKNYKGISITRDYKILFDIAENKGPQRYLIILGYSGWADGQLEGEMEIDHWILSELDSQIIFEEESKNKWPKAYENSFIRL</sequence>
<dbReference type="SUPFAM" id="SSF143456">
    <property type="entry name" value="VC0467-like"/>
    <property type="match status" value="1"/>
</dbReference>
<evidence type="ECO:0000313" key="1">
    <source>
        <dbReference type="EMBL" id="SVB98849.1"/>
    </source>
</evidence>
<dbReference type="HAMAP" id="MF_00758">
    <property type="entry name" value="UPF0301"/>
    <property type="match status" value="1"/>
</dbReference>
<dbReference type="Pfam" id="PF02622">
    <property type="entry name" value="DUF179"/>
    <property type="match status" value="1"/>
</dbReference>
<protein>
    <submittedName>
        <fullName evidence="1">Uncharacterized protein</fullName>
    </submittedName>
</protein>
<dbReference type="InterPro" id="IPR003774">
    <property type="entry name" value="AlgH-like"/>
</dbReference>
<gene>
    <name evidence="1" type="ORF">METZ01_LOCUS251703</name>
</gene>
<accession>A0A382IHT4</accession>
<reference evidence="1" key="1">
    <citation type="submission" date="2018-05" db="EMBL/GenBank/DDBJ databases">
        <authorList>
            <person name="Lanie J.A."/>
            <person name="Ng W.-L."/>
            <person name="Kazmierczak K.M."/>
            <person name="Andrzejewski T.M."/>
            <person name="Davidsen T.M."/>
            <person name="Wayne K.J."/>
            <person name="Tettelin H."/>
            <person name="Glass J.I."/>
            <person name="Rusch D."/>
            <person name="Podicherti R."/>
            <person name="Tsui H.-C.T."/>
            <person name="Winkler M.E."/>
        </authorList>
    </citation>
    <scope>NUCLEOTIDE SEQUENCE</scope>
</reference>
<organism evidence="1">
    <name type="scientific">marine metagenome</name>
    <dbReference type="NCBI Taxonomy" id="408172"/>
    <lineage>
        <taxon>unclassified sequences</taxon>
        <taxon>metagenomes</taxon>
        <taxon>ecological metagenomes</taxon>
    </lineage>
</organism>
<dbReference type="EMBL" id="UINC01067307">
    <property type="protein sequence ID" value="SVB98849.1"/>
    <property type="molecule type" value="Genomic_DNA"/>
</dbReference>
<dbReference type="Gene3D" id="3.40.1740.10">
    <property type="entry name" value="VC0467-like"/>
    <property type="match status" value="1"/>
</dbReference>
<proteinExistence type="inferred from homology"/>
<dbReference type="PANTHER" id="PTHR30327">
    <property type="entry name" value="UNCHARACTERIZED PROTEIN YQGE"/>
    <property type="match status" value="1"/>
</dbReference>
<name>A0A382IHT4_9ZZZZ</name>
<dbReference type="GO" id="GO:0005829">
    <property type="term" value="C:cytosol"/>
    <property type="evidence" value="ECO:0007669"/>
    <property type="project" value="TreeGrafter"/>
</dbReference>
<dbReference type="PANTHER" id="PTHR30327:SF1">
    <property type="entry name" value="UPF0301 PROTEIN YQGE"/>
    <property type="match status" value="1"/>
</dbReference>